<sequence length="365" mass="42006">MKHVYFFTGFPGFISNQLIRELLDTDADFSKLVAIVLPSQIEKAQDERNKIIHEFHLSEEQFLFVAGDISKPGLNIPKDESVFEKADITHVFHLAAIYDLAVPKEIAYSVNVEGTRNMNEFVKTLPNIKRYTYFSTAYVAGRREGNLYEDELIRPEAFKNFYEETKYEAEVLVRSLMDEVPVTIIRPGIVKGSTTTGETIKFDGPYFILNFLDRVRFLPIIPYITKSVCVINLVPIDYIIKATSYLSLNAKGVGKTYHLTDPKPYTVTEVYRMFTNMYNGKEPKGYIPFVLTKSMLKIKPVRQYFGVEVESLDYFSWKGYFDCSNAQTDLEGSGIQCPDFKDGVLPMIDYYRANKQRSEFHIEIT</sequence>
<evidence type="ECO:0000313" key="2">
    <source>
        <dbReference type="EMBL" id="PQD95007.1"/>
    </source>
</evidence>
<proteinExistence type="predicted"/>
<dbReference type="InterPro" id="IPR026055">
    <property type="entry name" value="FAR"/>
</dbReference>
<protein>
    <submittedName>
        <fullName evidence="2">3-beta hydroxysteroid dehydrogenase</fullName>
    </submittedName>
</protein>
<dbReference type="PANTHER" id="PTHR11011">
    <property type="entry name" value="MALE STERILITY PROTEIN 2-RELATED"/>
    <property type="match status" value="1"/>
</dbReference>
<dbReference type="SUPFAM" id="SSF51735">
    <property type="entry name" value="NAD(P)-binding Rossmann-fold domains"/>
    <property type="match status" value="1"/>
</dbReference>
<evidence type="ECO:0000313" key="3">
    <source>
        <dbReference type="Proteomes" id="UP000239663"/>
    </source>
</evidence>
<feature type="domain" description="Thioester reductase (TE)" evidence="1">
    <location>
        <begin position="8"/>
        <end position="242"/>
    </location>
</feature>
<dbReference type="OrthoDB" id="9807212at2"/>
<dbReference type="EMBL" id="PKOZ01000006">
    <property type="protein sequence ID" value="PQD95007.1"/>
    <property type="molecule type" value="Genomic_DNA"/>
</dbReference>
<name>A0A2S7MZ35_9BACI</name>
<reference evidence="2 3" key="1">
    <citation type="submission" date="2017-12" db="EMBL/GenBank/DDBJ databases">
        <title>Taxonomic description and draft genome of Pradoshia cofamensis Gen. nov., sp. nov., a thermotolerant bacillale isolated from anterior gut of earthworm Eisenia fetida.</title>
        <authorList>
            <person name="Saha T."/>
            <person name="Chakraborty R."/>
        </authorList>
    </citation>
    <scope>NUCLEOTIDE SEQUENCE [LARGE SCALE GENOMIC DNA]</scope>
    <source>
        <strain evidence="2 3">EAG3</strain>
    </source>
</reference>
<gene>
    <name evidence="2" type="ORF">CYL18_11790</name>
</gene>
<dbReference type="CDD" id="cd05263">
    <property type="entry name" value="MupV_like_SDR_e"/>
    <property type="match status" value="1"/>
</dbReference>
<dbReference type="RefSeq" id="WP_104849712.1">
    <property type="nucleotide sequence ID" value="NZ_PKOZ01000006.1"/>
</dbReference>
<keyword evidence="3" id="KW-1185">Reference proteome</keyword>
<dbReference type="AlphaFoldDB" id="A0A2S7MZ35"/>
<evidence type="ECO:0000259" key="1">
    <source>
        <dbReference type="Pfam" id="PF07993"/>
    </source>
</evidence>
<accession>A0A2S7MZ35</accession>
<dbReference type="GO" id="GO:0080019">
    <property type="term" value="F:alcohol-forming very long-chain fatty acyl-CoA reductase activity"/>
    <property type="evidence" value="ECO:0007669"/>
    <property type="project" value="InterPro"/>
</dbReference>
<dbReference type="InterPro" id="IPR013120">
    <property type="entry name" value="FAR_NAD-bd"/>
</dbReference>
<dbReference type="PANTHER" id="PTHR11011:SF45">
    <property type="entry name" value="FATTY ACYL-COA REDUCTASE CG8306-RELATED"/>
    <property type="match status" value="1"/>
</dbReference>
<dbReference type="Pfam" id="PF07993">
    <property type="entry name" value="NAD_binding_4"/>
    <property type="match status" value="1"/>
</dbReference>
<organism evidence="2 3">
    <name type="scientific">Pradoshia eiseniae</name>
    <dbReference type="NCBI Taxonomy" id="2064768"/>
    <lineage>
        <taxon>Bacteria</taxon>
        <taxon>Bacillati</taxon>
        <taxon>Bacillota</taxon>
        <taxon>Bacilli</taxon>
        <taxon>Bacillales</taxon>
        <taxon>Bacillaceae</taxon>
        <taxon>Pradoshia</taxon>
    </lineage>
</organism>
<comment type="caution">
    <text evidence="2">The sequence shown here is derived from an EMBL/GenBank/DDBJ whole genome shotgun (WGS) entry which is preliminary data.</text>
</comment>
<dbReference type="Proteomes" id="UP000239663">
    <property type="component" value="Unassembled WGS sequence"/>
</dbReference>
<dbReference type="Gene3D" id="3.40.50.720">
    <property type="entry name" value="NAD(P)-binding Rossmann-like Domain"/>
    <property type="match status" value="1"/>
</dbReference>
<dbReference type="InterPro" id="IPR036291">
    <property type="entry name" value="NAD(P)-bd_dom_sf"/>
</dbReference>
<dbReference type="GO" id="GO:0035336">
    <property type="term" value="P:long-chain fatty-acyl-CoA metabolic process"/>
    <property type="evidence" value="ECO:0007669"/>
    <property type="project" value="TreeGrafter"/>
</dbReference>